<proteinExistence type="predicted"/>
<dbReference type="Proteomes" id="UP000237378">
    <property type="component" value="Unassembled WGS sequence"/>
</dbReference>
<feature type="chain" id="PRO_5015602135" description="Outer membrane lipoprotein" evidence="1">
    <location>
        <begin position="28"/>
        <end position="164"/>
    </location>
</feature>
<name>A0A2S3WKB3_PSEPU</name>
<sequence length="164" mass="16459">MRTTDLRMQIMKKIIAALLIVTTAAMSGCASNMSSRDYSQATAMQKMKVELGVVDSVRDVKINGKPSPIGGMAGGALGAIAGSNGGGGLGQLAVMVVAGAVGAAIGAAVDKKAHDADGVEITVKMTSDGSLQAVTQAKDPAETFAPGDSVRLITGQTGDSRVSH</sequence>
<feature type="signal peptide" evidence="1">
    <location>
        <begin position="1"/>
        <end position="27"/>
    </location>
</feature>
<evidence type="ECO:0008006" key="4">
    <source>
        <dbReference type="Google" id="ProtNLM"/>
    </source>
</evidence>
<reference evidence="2 3" key="1">
    <citation type="submission" date="2016-08" db="EMBL/GenBank/DDBJ databases">
        <authorList>
            <person name="Seilhamer J.J."/>
        </authorList>
    </citation>
    <scope>NUCLEOTIDE SEQUENCE [LARGE SCALE GENOMIC DNA]</scope>
    <source>
        <strain evidence="2 3">KH-18-2</strain>
    </source>
</reference>
<protein>
    <recommendedName>
        <fullName evidence="4">Outer membrane lipoprotein</fullName>
    </recommendedName>
</protein>
<dbReference type="EMBL" id="MING01000087">
    <property type="protein sequence ID" value="POF99661.1"/>
    <property type="molecule type" value="Genomic_DNA"/>
</dbReference>
<evidence type="ECO:0000256" key="1">
    <source>
        <dbReference type="SAM" id="SignalP"/>
    </source>
</evidence>
<evidence type="ECO:0000313" key="2">
    <source>
        <dbReference type="EMBL" id="POF99661.1"/>
    </source>
</evidence>
<comment type="caution">
    <text evidence="2">The sequence shown here is derived from an EMBL/GenBank/DDBJ whole genome shotgun (WGS) entry which is preliminary data.</text>
</comment>
<organism evidence="2 3">
    <name type="scientific">Pseudomonas putida</name>
    <name type="common">Arthrobacter siderocapsulatus</name>
    <dbReference type="NCBI Taxonomy" id="303"/>
    <lineage>
        <taxon>Bacteria</taxon>
        <taxon>Pseudomonadati</taxon>
        <taxon>Pseudomonadota</taxon>
        <taxon>Gammaproteobacteria</taxon>
        <taxon>Pseudomonadales</taxon>
        <taxon>Pseudomonadaceae</taxon>
        <taxon>Pseudomonas</taxon>
    </lineage>
</organism>
<gene>
    <name evidence="2" type="ORF">BGP82_27860</name>
</gene>
<keyword evidence="1" id="KW-0732">Signal</keyword>
<reference evidence="2 3" key="2">
    <citation type="submission" date="2018-03" db="EMBL/GenBank/DDBJ databases">
        <title>Draft genome of Pseudomonas putida strain KH-18-2.</title>
        <authorList>
            <person name="Yoshizawa S."/>
            <person name="Khan N.H."/>
            <person name="Nishimura M."/>
            <person name="Chiura H.X."/>
            <person name="Ogura Y."/>
            <person name="Hayashi T."/>
            <person name="Kogure K."/>
        </authorList>
    </citation>
    <scope>NUCLEOTIDE SEQUENCE [LARGE SCALE GENOMIC DNA]</scope>
    <source>
        <strain evidence="2 3">KH-18-2</strain>
    </source>
</reference>
<accession>A0A2S3WKB3</accession>
<dbReference type="PROSITE" id="PS51257">
    <property type="entry name" value="PROKAR_LIPOPROTEIN"/>
    <property type="match status" value="1"/>
</dbReference>
<evidence type="ECO:0000313" key="3">
    <source>
        <dbReference type="Proteomes" id="UP000237378"/>
    </source>
</evidence>
<dbReference type="AlphaFoldDB" id="A0A2S3WKB3"/>